<accession>A0A1E5XQX5</accession>
<protein>
    <submittedName>
        <fullName evidence="1">Uncharacterized protein</fullName>
    </submittedName>
</protein>
<comment type="caution">
    <text evidence="1">The sequence shown here is derived from an EMBL/GenBank/DDBJ whole genome shotgun (WGS) entry which is preliminary data.</text>
</comment>
<dbReference type="SMART" id="SM00028">
    <property type="entry name" value="TPR"/>
    <property type="match status" value="3"/>
</dbReference>
<proteinExistence type="predicted"/>
<keyword evidence="2" id="KW-1185">Reference proteome</keyword>
<sequence length="384" mass="41902">MWISSRAFFADGLAEQLIVALGKLPGLLVISRNSSFAYRGSDVDVRKVGSDLDVRYVLSGSVRRGGSRLRMSAQLADAGSGAQLWAETYDRELADVFAIQDEVTRRIVDALKLKLTRAETAKATAGGTNDIEALDLMMRGRALLGGPIQTLDVHKRAVDLLQRAVERDPSYVGAMGELAIAHNMDYVNCWTDTPDRSLEVGRHLGERMLELAPDHAGAHFVVALLAMFARDFDRFRREAAIAIALNPDAEMASNLQGHLCLANEVPLEAIPHFERCTRLDPSLGSTLLCLQFLGRAYFYGGRYETAAALFRERILLMPGTDTSRGYLAAALGHLGQLEAARQVWAELMAINPNFALAERLSRTAVQPSQIEAVLAGARKAGLPV</sequence>
<reference evidence="1 2" key="1">
    <citation type="journal article" date="2015" name="Genome Announc.">
        <title>Genome Assemblies of Three Soil-Associated Devosia species: D. insulae, D. limi, and D. soli.</title>
        <authorList>
            <person name="Hassan Y.I."/>
            <person name="Lepp D."/>
            <person name="Zhou T."/>
        </authorList>
    </citation>
    <scope>NUCLEOTIDE SEQUENCE [LARGE SCALE GENOMIC DNA]</scope>
    <source>
        <strain evidence="1 2">DS-56</strain>
    </source>
</reference>
<dbReference type="EMBL" id="LAJE02000173">
    <property type="protein sequence ID" value="OEO31006.1"/>
    <property type="molecule type" value="Genomic_DNA"/>
</dbReference>
<name>A0A1E5XQX5_9HYPH</name>
<dbReference type="Gene3D" id="1.25.40.10">
    <property type="entry name" value="Tetratricopeptide repeat domain"/>
    <property type="match status" value="1"/>
</dbReference>
<dbReference type="Proteomes" id="UP000095463">
    <property type="component" value="Unassembled WGS sequence"/>
</dbReference>
<dbReference type="SUPFAM" id="SSF48452">
    <property type="entry name" value="TPR-like"/>
    <property type="match status" value="1"/>
</dbReference>
<gene>
    <name evidence="1" type="ORF">VW23_018110</name>
</gene>
<evidence type="ECO:0000313" key="2">
    <source>
        <dbReference type="Proteomes" id="UP000095463"/>
    </source>
</evidence>
<organism evidence="1 2">
    <name type="scientific">Devosia insulae DS-56</name>
    <dbReference type="NCBI Taxonomy" id="1116389"/>
    <lineage>
        <taxon>Bacteria</taxon>
        <taxon>Pseudomonadati</taxon>
        <taxon>Pseudomonadota</taxon>
        <taxon>Alphaproteobacteria</taxon>
        <taxon>Hyphomicrobiales</taxon>
        <taxon>Devosiaceae</taxon>
        <taxon>Devosia</taxon>
    </lineage>
</organism>
<dbReference type="InterPro" id="IPR011990">
    <property type="entry name" value="TPR-like_helical_dom_sf"/>
</dbReference>
<dbReference type="InterPro" id="IPR019734">
    <property type="entry name" value="TPR_rpt"/>
</dbReference>
<dbReference type="RefSeq" id="WP_069909742.1">
    <property type="nucleotide sequence ID" value="NZ_LAJE02000173.1"/>
</dbReference>
<evidence type="ECO:0000313" key="1">
    <source>
        <dbReference type="EMBL" id="OEO31006.1"/>
    </source>
</evidence>
<dbReference type="OrthoDB" id="9807521at2"/>
<dbReference type="AlphaFoldDB" id="A0A1E5XQX5"/>